<organism evidence="1 2">
    <name type="scientific">Panagrolaimus sp. ES5</name>
    <dbReference type="NCBI Taxonomy" id="591445"/>
    <lineage>
        <taxon>Eukaryota</taxon>
        <taxon>Metazoa</taxon>
        <taxon>Ecdysozoa</taxon>
        <taxon>Nematoda</taxon>
        <taxon>Chromadorea</taxon>
        <taxon>Rhabditida</taxon>
        <taxon>Tylenchina</taxon>
        <taxon>Panagrolaimomorpha</taxon>
        <taxon>Panagrolaimoidea</taxon>
        <taxon>Panagrolaimidae</taxon>
        <taxon>Panagrolaimus</taxon>
    </lineage>
</organism>
<name>A0AC34GY03_9BILA</name>
<reference evidence="2" key="1">
    <citation type="submission" date="2022-11" db="UniProtKB">
        <authorList>
            <consortium name="WormBaseParasite"/>
        </authorList>
    </citation>
    <scope>IDENTIFICATION</scope>
</reference>
<sequence>MAGKKKVAVNTTNNNNLNAGARLKIKTSISPNREISTPSSTSDDVQLPLRLTDTLPRFIAPEYAANTPVLCQYADSYYYDAKIVKVKPHKDTGENLYTIHYNGWNQRYDEEITHAEACQKFLVYSPENLAIAKRELTEARKRKNSKSSQKKAEKKQKKEDPEENASQPAAKVERTRTQSSNTRQGSSTSRVDAGVEVSNNEAETEDDLPSAPYLSQVLKEKRNTLIFPENLDKVLLDDCDLVTRQYKLPKIPARINIDDILTDFLKASHDKKTPSDVKLIENIDALVVFFNRMVNMRILHKFEFVQHLDLLNSKRREYNLPDLLINELMEQLDDFNGPESPQSEEAKDDEDTAFKPPKQIKPETTVEGDPEKRQLRETRNKKLIIEQAPRITLKPKKKEKLIKPGSENFERENDFNFADAYGFIHLVRFFYYYNSLLQNKTIANAIYTNYSELVNDIIEFLSMNVNKYFKVEEDYEIATPAYQRQAFSH</sequence>
<dbReference type="WBParaSite" id="ES5_v2.g9494.t1">
    <property type="protein sequence ID" value="ES5_v2.g9494.t1"/>
    <property type="gene ID" value="ES5_v2.g9494"/>
</dbReference>
<dbReference type="Proteomes" id="UP000887579">
    <property type="component" value="Unplaced"/>
</dbReference>
<evidence type="ECO:0000313" key="1">
    <source>
        <dbReference type="Proteomes" id="UP000887579"/>
    </source>
</evidence>
<accession>A0AC34GY03</accession>
<proteinExistence type="predicted"/>
<evidence type="ECO:0000313" key="2">
    <source>
        <dbReference type="WBParaSite" id="ES5_v2.g9494.t1"/>
    </source>
</evidence>
<protein>
    <submittedName>
        <fullName evidence="2">MRG domain-containing protein</fullName>
    </submittedName>
</protein>